<evidence type="ECO:0000313" key="1">
    <source>
        <dbReference type="EMBL" id="KAH7327970.1"/>
    </source>
</evidence>
<dbReference type="Proteomes" id="UP000813444">
    <property type="component" value="Unassembled WGS sequence"/>
</dbReference>
<proteinExistence type="predicted"/>
<protein>
    <submittedName>
        <fullName evidence="1">Uncharacterized protein</fullName>
    </submittedName>
</protein>
<accession>A0A8K0T348</accession>
<sequence length="311" mass="34749">MGEPGRLMRQTNVGRHSASEPSFTLIGGYGNATLHRLSLDNDLLDEILLAFRLPSQAKDALSSIHGVYGRFISPEDNGDSITFILSTPKSPVREIFCAVRVCRKPGAVLCLLFDAFRPDAEYVASRIRGLGQSTTVKTPLTLLSTVLKACGETSEEERRIADNEILGAEVLTKSTLWNDPNTTVIRQPRDFDEAIGALHLSHNMLLFINHSIKFETDAWRFLRRLYTDESTPSWLKDRTTPHDRQAALDEVDFEITHTVSRSAQVACLVDRVGVQTNLVRATPCFDIPPRCHVHTTAESLRCWRSSLHQPA</sequence>
<keyword evidence="2" id="KW-1185">Reference proteome</keyword>
<name>A0A8K0T348_9HYPO</name>
<dbReference type="AlphaFoldDB" id="A0A8K0T348"/>
<gene>
    <name evidence="1" type="ORF">B0I35DRAFT_416227</name>
</gene>
<comment type="caution">
    <text evidence="1">The sequence shown here is derived from an EMBL/GenBank/DDBJ whole genome shotgun (WGS) entry which is preliminary data.</text>
</comment>
<dbReference type="OrthoDB" id="4804426at2759"/>
<evidence type="ECO:0000313" key="2">
    <source>
        <dbReference type="Proteomes" id="UP000813444"/>
    </source>
</evidence>
<organism evidence="1 2">
    <name type="scientific">Stachybotrys elegans</name>
    <dbReference type="NCBI Taxonomy" id="80388"/>
    <lineage>
        <taxon>Eukaryota</taxon>
        <taxon>Fungi</taxon>
        <taxon>Dikarya</taxon>
        <taxon>Ascomycota</taxon>
        <taxon>Pezizomycotina</taxon>
        <taxon>Sordariomycetes</taxon>
        <taxon>Hypocreomycetidae</taxon>
        <taxon>Hypocreales</taxon>
        <taxon>Stachybotryaceae</taxon>
        <taxon>Stachybotrys</taxon>
    </lineage>
</organism>
<reference evidence="1" key="1">
    <citation type="journal article" date="2021" name="Nat. Commun.">
        <title>Genetic determinants of endophytism in the Arabidopsis root mycobiome.</title>
        <authorList>
            <person name="Mesny F."/>
            <person name="Miyauchi S."/>
            <person name="Thiergart T."/>
            <person name="Pickel B."/>
            <person name="Atanasova L."/>
            <person name="Karlsson M."/>
            <person name="Huettel B."/>
            <person name="Barry K.W."/>
            <person name="Haridas S."/>
            <person name="Chen C."/>
            <person name="Bauer D."/>
            <person name="Andreopoulos W."/>
            <person name="Pangilinan J."/>
            <person name="LaButti K."/>
            <person name="Riley R."/>
            <person name="Lipzen A."/>
            <person name="Clum A."/>
            <person name="Drula E."/>
            <person name="Henrissat B."/>
            <person name="Kohler A."/>
            <person name="Grigoriev I.V."/>
            <person name="Martin F.M."/>
            <person name="Hacquard S."/>
        </authorList>
    </citation>
    <scope>NUCLEOTIDE SEQUENCE</scope>
    <source>
        <strain evidence="1">MPI-CAGE-CH-0235</strain>
    </source>
</reference>
<dbReference type="EMBL" id="JAGPNK010000001">
    <property type="protein sequence ID" value="KAH7327970.1"/>
    <property type="molecule type" value="Genomic_DNA"/>
</dbReference>